<dbReference type="AlphaFoldDB" id="A0A1H3LFQ8"/>
<accession>A0A1H3LFQ8</accession>
<evidence type="ECO:0000256" key="1">
    <source>
        <dbReference type="SAM" id="Phobius"/>
    </source>
</evidence>
<feature type="transmembrane region" description="Helical" evidence="1">
    <location>
        <begin position="162"/>
        <end position="182"/>
    </location>
</feature>
<dbReference type="RefSeq" id="WP_089884208.1">
    <property type="nucleotide sequence ID" value="NZ_FNPF01000012.1"/>
</dbReference>
<protein>
    <recommendedName>
        <fullName evidence="4">Membrane protein YjdF</fullName>
    </recommendedName>
</protein>
<dbReference type="EMBL" id="FNPF01000012">
    <property type="protein sequence ID" value="SDY62784.1"/>
    <property type="molecule type" value="Genomic_DNA"/>
</dbReference>
<keyword evidence="1" id="KW-1133">Transmembrane helix</keyword>
<dbReference type="OrthoDB" id="4966203at2"/>
<keyword evidence="1" id="KW-0812">Transmembrane</keyword>
<organism evidence="2 3">
    <name type="scientific">Citreimonas salinaria</name>
    <dbReference type="NCBI Taxonomy" id="321339"/>
    <lineage>
        <taxon>Bacteria</taxon>
        <taxon>Pseudomonadati</taxon>
        <taxon>Pseudomonadota</taxon>
        <taxon>Alphaproteobacteria</taxon>
        <taxon>Rhodobacterales</taxon>
        <taxon>Roseobacteraceae</taxon>
        <taxon>Citreimonas</taxon>
    </lineage>
</organism>
<feature type="transmembrane region" description="Helical" evidence="1">
    <location>
        <begin position="60"/>
        <end position="77"/>
    </location>
</feature>
<proteinExistence type="predicted"/>
<keyword evidence="3" id="KW-1185">Reference proteome</keyword>
<name>A0A1H3LFQ8_9RHOB</name>
<feature type="transmembrane region" description="Helical" evidence="1">
    <location>
        <begin position="123"/>
        <end position="141"/>
    </location>
</feature>
<keyword evidence="1" id="KW-0472">Membrane</keyword>
<evidence type="ECO:0000313" key="2">
    <source>
        <dbReference type="EMBL" id="SDY62784.1"/>
    </source>
</evidence>
<dbReference type="Pfam" id="PF09997">
    <property type="entry name" value="DUF2238"/>
    <property type="match status" value="1"/>
</dbReference>
<evidence type="ECO:0008006" key="4">
    <source>
        <dbReference type="Google" id="ProtNLM"/>
    </source>
</evidence>
<feature type="transmembrane region" description="Helical" evidence="1">
    <location>
        <begin position="89"/>
        <end position="111"/>
    </location>
</feature>
<gene>
    <name evidence="2" type="ORF">SAMN05444340_112110</name>
</gene>
<reference evidence="2 3" key="1">
    <citation type="submission" date="2016-10" db="EMBL/GenBank/DDBJ databases">
        <authorList>
            <person name="de Groot N.N."/>
        </authorList>
    </citation>
    <scope>NUCLEOTIDE SEQUENCE [LARGE SCALE GENOMIC DNA]</scope>
    <source>
        <strain evidence="2 3">DSM 26880</strain>
    </source>
</reference>
<sequence>MRPKGPVVVLLIQGFLIIEIVTGLATAQWMPLFVAATTLALTLLPHRFARFFGLELPHSVLTAIVAFLFATLFLGEVENFYERFWWWDLLLHFFSALSIAAMAFLMIFMLFEGDRYAAPPSALAVLSGAVALAIGALWEIFEYGMDQLFGMNMQKSGLDDTMTDLMIDLAGAALGALSGYLFLKGRQFGGMGGIMAEFVALNRSWYRKLRKRVE</sequence>
<evidence type="ECO:0000313" key="3">
    <source>
        <dbReference type="Proteomes" id="UP000199286"/>
    </source>
</evidence>
<dbReference type="STRING" id="321339.SAMN05444340_112110"/>
<dbReference type="Proteomes" id="UP000199286">
    <property type="component" value="Unassembled WGS sequence"/>
</dbReference>
<dbReference type="InterPro" id="IPR014509">
    <property type="entry name" value="YjdF-like"/>
</dbReference>